<organism evidence="1 2">
    <name type="scientific">Lentinula raphanica</name>
    <dbReference type="NCBI Taxonomy" id="153919"/>
    <lineage>
        <taxon>Eukaryota</taxon>
        <taxon>Fungi</taxon>
        <taxon>Dikarya</taxon>
        <taxon>Basidiomycota</taxon>
        <taxon>Agaricomycotina</taxon>
        <taxon>Agaricomycetes</taxon>
        <taxon>Agaricomycetidae</taxon>
        <taxon>Agaricales</taxon>
        <taxon>Marasmiineae</taxon>
        <taxon>Omphalotaceae</taxon>
        <taxon>Lentinula</taxon>
    </lineage>
</organism>
<dbReference type="EMBL" id="MU806632">
    <property type="protein sequence ID" value="KAJ3833800.1"/>
    <property type="molecule type" value="Genomic_DNA"/>
</dbReference>
<dbReference type="InterPro" id="IPR027417">
    <property type="entry name" value="P-loop_NTPase"/>
</dbReference>
<comment type="caution">
    <text evidence="1">The sequence shown here is derived from an EMBL/GenBank/DDBJ whole genome shotgun (WGS) entry which is preliminary data.</text>
</comment>
<evidence type="ECO:0000313" key="1">
    <source>
        <dbReference type="EMBL" id="KAJ3833800.1"/>
    </source>
</evidence>
<protein>
    <submittedName>
        <fullName evidence="1">Uncharacterized protein</fullName>
    </submittedName>
</protein>
<reference evidence="1" key="1">
    <citation type="submission" date="2022-08" db="EMBL/GenBank/DDBJ databases">
        <authorList>
            <consortium name="DOE Joint Genome Institute"/>
            <person name="Min B."/>
            <person name="Riley R."/>
            <person name="Sierra-Patev S."/>
            <person name="Naranjo-Ortiz M."/>
            <person name="Looney B."/>
            <person name="Konkel Z."/>
            <person name="Slot J.C."/>
            <person name="Sakamoto Y."/>
            <person name="Steenwyk J.L."/>
            <person name="Rokas A."/>
            <person name="Carro J."/>
            <person name="Camarero S."/>
            <person name="Ferreira P."/>
            <person name="Molpeceres G."/>
            <person name="Ruiz-Duenas F.J."/>
            <person name="Serrano A."/>
            <person name="Henrissat B."/>
            <person name="Drula E."/>
            <person name="Hughes K.W."/>
            <person name="Mata J.L."/>
            <person name="Ishikawa N.K."/>
            <person name="Vargas-Isla R."/>
            <person name="Ushijima S."/>
            <person name="Smith C.A."/>
            <person name="Ahrendt S."/>
            <person name="Andreopoulos W."/>
            <person name="He G."/>
            <person name="Labutti K."/>
            <person name="Lipzen A."/>
            <person name="Ng V."/>
            <person name="Sandor L."/>
            <person name="Barry K."/>
            <person name="Martinez A.T."/>
            <person name="Xiao Y."/>
            <person name="Gibbons J.G."/>
            <person name="Terashima K."/>
            <person name="Hibbett D.S."/>
            <person name="Grigoriev I.V."/>
        </authorList>
    </citation>
    <scope>NUCLEOTIDE SEQUENCE</scope>
    <source>
        <strain evidence="1">TFB9207</strain>
    </source>
</reference>
<proteinExistence type="predicted"/>
<dbReference type="SUPFAM" id="SSF52540">
    <property type="entry name" value="P-loop containing nucleoside triphosphate hydrolases"/>
    <property type="match status" value="1"/>
</dbReference>
<sequence length="196" mass="22503">MDIDTDADLQAPEDAGGHFSYVEFDLNRISNFESPSRSEQRVLEARFMVREEYKLFDKFLQKPRIPGQSQNTLLLGHPGIGKTVWFTYCLLYRMSRGQKTALLCDKGRNLLISGDGVRSLPYDITALQNALLNEDNSDGLILYDVTGGKVESSVLMWQTVVASPPNMNHYKSWQKHYQPLTYVMSPWSWSEIWMAR</sequence>
<dbReference type="Proteomes" id="UP001163846">
    <property type="component" value="Unassembled WGS sequence"/>
</dbReference>
<dbReference type="AlphaFoldDB" id="A0AA38P093"/>
<name>A0AA38P093_9AGAR</name>
<evidence type="ECO:0000313" key="2">
    <source>
        <dbReference type="Proteomes" id="UP001163846"/>
    </source>
</evidence>
<keyword evidence="2" id="KW-1185">Reference proteome</keyword>
<gene>
    <name evidence="1" type="ORF">F5878DRAFT_545927</name>
</gene>
<accession>A0AA38P093</accession>